<feature type="non-terminal residue" evidence="1">
    <location>
        <position position="171"/>
    </location>
</feature>
<dbReference type="Proteomes" id="UP000789920">
    <property type="component" value="Unassembled WGS sequence"/>
</dbReference>
<name>A0ACA9PM95_9GLOM</name>
<accession>A0ACA9PM95</accession>
<proteinExistence type="predicted"/>
<protein>
    <submittedName>
        <fullName evidence="1">24966_t:CDS:1</fullName>
    </submittedName>
</protein>
<organism evidence="1 2">
    <name type="scientific">Racocetra persica</name>
    <dbReference type="NCBI Taxonomy" id="160502"/>
    <lineage>
        <taxon>Eukaryota</taxon>
        <taxon>Fungi</taxon>
        <taxon>Fungi incertae sedis</taxon>
        <taxon>Mucoromycota</taxon>
        <taxon>Glomeromycotina</taxon>
        <taxon>Glomeromycetes</taxon>
        <taxon>Diversisporales</taxon>
        <taxon>Gigasporaceae</taxon>
        <taxon>Racocetra</taxon>
    </lineage>
</organism>
<comment type="caution">
    <text evidence="1">The sequence shown here is derived from an EMBL/GenBank/DDBJ whole genome shotgun (WGS) entry which is preliminary data.</text>
</comment>
<evidence type="ECO:0000313" key="2">
    <source>
        <dbReference type="Proteomes" id="UP000789920"/>
    </source>
</evidence>
<keyword evidence="2" id="KW-1185">Reference proteome</keyword>
<reference evidence="1" key="1">
    <citation type="submission" date="2021-06" db="EMBL/GenBank/DDBJ databases">
        <authorList>
            <person name="Kallberg Y."/>
            <person name="Tangrot J."/>
            <person name="Rosling A."/>
        </authorList>
    </citation>
    <scope>NUCLEOTIDE SEQUENCE</scope>
    <source>
        <strain evidence="1">MA461A</strain>
    </source>
</reference>
<evidence type="ECO:0000313" key="1">
    <source>
        <dbReference type="EMBL" id="CAG8715566.1"/>
    </source>
</evidence>
<sequence length="171" mass="19384">MVDSNLSKTDLEDICRNLGLPTKGNKADLVQRLKIHSARSTSKPVSVDLSNDLVDEGYMDNDESMNIDETDRYVTDPGFENGSTSIRTLRERALKSRINDITEPLIMEPDQMQRTSNQKATQSKGKNKRQLPEDTDEDHVDSFEYLLVSELKSMRNIMTGFDNKLNEIAAQ</sequence>
<gene>
    <name evidence="1" type="ORF">RPERSI_LOCUS10865</name>
</gene>
<dbReference type="EMBL" id="CAJVQC010021909">
    <property type="protein sequence ID" value="CAG8715566.1"/>
    <property type="molecule type" value="Genomic_DNA"/>
</dbReference>